<dbReference type="RefSeq" id="WP_349231623.1">
    <property type="nucleotide sequence ID" value="NZ_JBBMFK010000010.1"/>
</dbReference>
<name>A0ABV1EA92_9FIRM</name>
<accession>A0ABV1EA92</accession>
<evidence type="ECO:0000313" key="8">
    <source>
        <dbReference type="Proteomes" id="UP001464378"/>
    </source>
</evidence>
<dbReference type="InterPro" id="IPR051201">
    <property type="entry name" value="Chloro_Bact_Ser_Proteases"/>
</dbReference>
<keyword evidence="5" id="KW-0472">Membrane</keyword>
<dbReference type="PROSITE" id="PS50106">
    <property type="entry name" value="PDZ"/>
    <property type="match status" value="1"/>
</dbReference>
<dbReference type="Pfam" id="PF13180">
    <property type="entry name" value="PDZ_2"/>
    <property type="match status" value="1"/>
</dbReference>
<comment type="similarity">
    <text evidence="1">Belongs to the peptidase S1C family.</text>
</comment>
<dbReference type="InterPro" id="IPR036034">
    <property type="entry name" value="PDZ_sf"/>
</dbReference>
<evidence type="ECO:0000259" key="6">
    <source>
        <dbReference type="PROSITE" id="PS50106"/>
    </source>
</evidence>
<dbReference type="InterPro" id="IPR043504">
    <property type="entry name" value="Peptidase_S1_PA_chymotrypsin"/>
</dbReference>
<gene>
    <name evidence="7" type="ORF">WMO64_07845</name>
</gene>
<sequence length="447" mass="47714">MYYSEFNPENRPEEQQPQQTFEATSYHIEDEVRPTKKKKRVWPKVTALCLVCALLGGGAGAGVMALTGGVKGSTTVYQGDHAPTVVNVSNVTTKEPLTAAQIYATYVNAAVGITTEINTNVYGQVVQTAASGSGFIITQDGYIVTNYHVIEDASKITVTLVDGKSYDATLVGGDEENDIAVLKVDATGLSTVVIGSSDSLVVGDQVYAIGNPLGELTFSLTGGYVSALDRNVTMSDGRRMNYIQTDTAINSGNSGGPLFDQYGQVVGIVSAKLSNNGDSSEASVEGVGFAIPIDNVWNMITDIMQYGYVTGKPYMGIINTSVSGEAQRYGTPAGAYVLGVVDDSCAAKAGLQEGDIITKLDDTDITSSDDLQNALSEYRAGDTATLTVSRSGQTQTLTITFDERTDERVQASQELQEQIEQEQNQQSQQYGQQYGNSYGGGYWPFGW</sequence>
<evidence type="ECO:0000256" key="2">
    <source>
        <dbReference type="ARBA" id="ARBA00022670"/>
    </source>
</evidence>
<keyword evidence="3" id="KW-0378">Hydrolase</keyword>
<reference evidence="7 8" key="1">
    <citation type="submission" date="2024-03" db="EMBL/GenBank/DDBJ databases">
        <title>Human intestinal bacterial collection.</title>
        <authorList>
            <person name="Pauvert C."/>
            <person name="Hitch T.C.A."/>
            <person name="Clavel T."/>
        </authorList>
    </citation>
    <scope>NUCLEOTIDE SEQUENCE [LARGE SCALE GENOMIC DNA]</scope>
    <source>
        <strain evidence="7 8">CLA-AP-H29</strain>
    </source>
</reference>
<keyword evidence="5" id="KW-0812">Transmembrane</keyword>
<evidence type="ECO:0000256" key="1">
    <source>
        <dbReference type="ARBA" id="ARBA00010541"/>
    </source>
</evidence>
<keyword evidence="5" id="KW-1133">Transmembrane helix</keyword>
<evidence type="ECO:0000256" key="4">
    <source>
        <dbReference type="SAM" id="Coils"/>
    </source>
</evidence>
<keyword evidence="2" id="KW-0645">Protease</keyword>
<feature type="domain" description="PDZ" evidence="6">
    <location>
        <begin position="316"/>
        <end position="392"/>
    </location>
</feature>
<dbReference type="Pfam" id="PF13365">
    <property type="entry name" value="Trypsin_2"/>
    <property type="match status" value="1"/>
</dbReference>
<evidence type="ECO:0000256" key="5">
    <source>
        <dbReference type="SAM" id="Phobius"/>
    </source>
</evidence>
<evidence type="ECO:0000313" key="7">
    <source>
        <dbReference type="EMBL" id="MEQ2443381.1"/>
    </source>
</evidence>
<feature type="transmembrane region" description="Helical" evidence="5">
    <location>
        <begin position="45"/>
        <end position="66"/>
    </location>
</feature>
<organism evidence="7 8">
    <name type="scientific">Pseudoflavonifractor intestinihominis</name>
    <dbReference type="NCBI Taxonomy" id="3133171"/>
    <lineage>
        <taxon>Bacteria</taxon>
        <taxon>Bacillati</taxon>
        <taxon>Bacillota</taxon>
        <taxon>Clostridia</taxon>
        <taxon>Eubacteriales</taxon>
        <taxon>Oscillospiraceae</taxon>
        <taxon>Pseudoflavonifractor</taxon>
    </lineage>
</organism>
<dbReference type="SUPFAM" id="SSF50494">
    <property type="entry name" value="Trypsin-like serine proteases"/>
    <property type="match status" value="1"/>
</dbReference>
<comment type="caution">
    <text evidence="7">The sequence shown here is derived from an EMBL/GenBank/DDBJ whole genome shotgun (WGS) entry which is preliminary data.</text>
</comment>
<dbReference type="InterPro" id="IPR001940">
    <property type="entry name" value="Peptidase_S1C"/>
</dbReference>
<keyword evidence="4" id="KW-0175">Coiled coil</keyword>
<dbReference type="Gene3D" id="2.30.42.10">
    <property type="match status" value="1"/>
</dbReference>
<dbReference type="InterPro" id="IPR001478">
    <property type="entry name" value="PDZ"/>
</dbReference>
<dbReference type="EMBL" id="JBBMFK010000010">
    <property type="protein sequence ID" value="MEQ2443381.1"/>
    <property type="molecule type" value="Genomic_DNA"/>
</dbReference>
<dbReference type="SUPFAM" id="SSF50156">
    <property type="entry name" value="PDZ domain-like"/>
    <property type="match status" value="1"/>
</dbReference>
<dbReference type="Proteomes" id="UP001464378">
    <property type="component" value="Unassembled WGS sequence"/>
</dbReference>
<evidence type="ECO:0000256" key="3">
    <source>
        <dbReference type="ARBA" id="ARBA00022801"/>
    </source>
</evidence>
<dbReference type="SMART" id="SM00228">
    <property type="entry name" value="PDZ"/>
    <property type="match status" value="1"/>
</dbReference>
<keyword evidence="8" id="KW-1185">Reference proteome</keyword>
<feature type="coiled-coil region" evidence="4">
    <location>
        <begin position="405"/>
        <end position="432"/>
    </location>
</feature>
<protein>
    <submittedName>
        <fullName evidence="7">Trypsin-like peptidase domain-containing protein</fullName>
    </submittedName>
</protein>
<dbReference type="PRINTS" id="PR00834">
    <property type="entry name" value="PROTEASES2C"/>
</dbReference>
<proteinExistence type="inferred from homology"/>
<dbReference type="PANTHER" id="PTHR43343:SF3">
    <property type="entry name" value="PROTEASE DO-LIKE 8, CHLOROPLASTIC"/>
    <property type="match status" value="1"/>
</dbReference>
<dbReference type="Gene3D" id="2.40.10.10">
    <property type="entry name" value="Trypsin-like serine proteases"/>
    <property type="match status" value="2"/>
</dbReference>
<dbReference type="InterPro" id="IPR009003">
    <property type="entry name" value="Peptidase_S1_PA"/>
</dbReference>
<dbReference type="PANTHER" id="PTHR43343">
    <property type="entry name" value="PEPTIDASE S12"/>
    <property type="match status" value="1"/>
</dbReference>